<dbReference type="CDD" id="cd00054">
    <property type="entry name" value="EGF_CA"/>
    <property type="match status" value="1"/>
</dbReference>
<evidence type="ECO:0000256" key="3">
    <source>
        <dbReference type="ARBA" id="ARBA00022737"/>
    </source>
</evidence>
<keyword evidence="3" id="KW-0677">Repeat</keyword>
<evidence type="ECO:0000256" key="5">
    <source>
        <dbReference type="PROSITE-ProRule" id="PRU00076"/>
    </source>
</evidence>
<reference evidence="7 8" key="1">
    <citation type="journal article" date="2018" name="Sci. Rep.">
        <title>Comparative analysis of the Pocillopora damicornis genome highlights role of immune system in coral evolution.</title>
        <authorList>
            <person name="Cunning R."/>
            <person name="Bay R.A."/>
            <person name="Gillette P."/>
            <person name="Baker A.C."/>
            <person name="Traylor-Knowles N."/>
        </authorList>
    </citation>
    <scope>NUCLEOTIDE SEQUENCE [LARGE SCALE GENOMIC DNA]</scope>
    <source>
        <strain evidence="7">RSMAS</strain>
        <tissue evidence="7">Whole animal</tissue>
    </source>
</reference>
<proteinExistence type="predicted"/>
<protein>
    <recommendedName>
        <fullName evidence="6">EGF-like domain-containing protein</fullName>
    </recommendedName>
</protein>
<comment type="caution">
    <text evidence="5">Lacks conserved residue(s) required for the propagation of feature annotation.</text>
</comment>
<gene>
    <name evidence="7" type="ORF">pdam_00017138</name>
</gene>
<evidence type="ECO:0000256" key="4">
    <source>
        <dbReference type="ARBA" id="ARBA00023157"/>
    </source>
</evidence>
<dbReference type="STRING" id="46731.A0A3M6U4I2"/>
<keyword evidence="2" id="KW-0732">Signal</keyword>
<evidence type="ECO:0000256" key="1">
    <source>
        <dbReference type="ARBA" id="ARBA00022536"/>
    </source>
</evidence>
<evidence type="ECO:0000313" key="7">
    <source>
        <dbReference type="EMBL" id="RMX48595.1"/>
    </source>
</evidence>
<name>A0A3M6U4I2_POCDA</name>
<dbReference type="SUPFAM" id="SSF57196">
    <property type="entry name" value="EGF/Laminin"/>
    <property type="match status" value="1"/>
</dbReference>
<feature type="domain" description="EGF-like" evidence="6">
    <location>
        <begin position="53"/>
        <end position="87"/>
    </location>
</feature>
<sequence length="185" mass="20711">MLLNVFLINSHGSLPTWSVFLNRIGPVLLVRPKFFPATLSKSSSRNILHFPLEINECHSHENNSACNDLIGEFFCTCQLGFTGKQFETIIDELEHVLTVSTITPVHTHMVSKAITARKILMNDLSCENDPGTYISVIVNFVYTGTLCDVGIDESLTSQCKNGTTCKYKINNYDWVCTAGYKRGRL</sequence>
<dbReference type="InterPro" id="IPR001881">
    <property type="entry name" value="EGF-like_Ca-bd_dom"/>
</dbReference>
<dbReference type="PROSITE" id="PS50026">
    <property type="entry name" value="EGF_3"/>
    <property type="match status" value="1"/>
</dbReference>
<evidence type="ECO:0000259" key="6">
    <source>
        <dbReference type="PROSITE" id="PS50026"/>
    </source>
</evidence>
<keyword evidence="8" id="KW-1185">Reference proteome</keyword>
<keyword evidence="4" id="KW-1015">Disulfide bond</keyword>
<evidence type="ECO:0000313" key="8">
    <source>
        <dbReference type="Proteomes" id="UP000275408"/>
    </source>
</evidence>
<dbReference type="PROSITE" id="PS00010">
    <property type="entry name" value="ASX_HYDROXYL"/>
    <property type="match status" value="1"/>
</dbReference>
<dbReference type="InterPro" id="IPR000152">
    <property type="entry name" value="EGF-type_Asp/Asn_hydroxyl_site"/>
</dbReference>
<dbReference type="Proteomes" id="UP000275408">
    <property type="component" value="Unassembled WGS sequence"/>
</dbReference>
<dbReference type="PANTHER" id="PTHR12916:SF4">
    <property type="entry name" value="UNINFLATABLE, ISOFORM C"/>
    <property type="match status" value="1"/>
</dbReference>
<dbReference type="EMBL" id="RCHS01002247">
    <property type="protein sequence ID" value="RMX48595.1"/>
    <property type="molecule type" value="Genomic_DNA"/>
</dbReference>
<organism evidence="7 8">
    <name type="scientific">Pocillopora damicornis</name>
    <name type="common">Cauliflower coral</name>
    <name type="synonym">Millepora damicornis</name>
    <dbReference type="NCBI Taxonomy" id="46731"/>
    <lineage>
        <taxon>Eukaryota</taxon>
        <taxon>Metazoa</taxon>
        <taxon>Cnidaria</taxon>
        <taxon>Anthozoa</taxon>
        <taxon>Hexacorallia</taxon>
        <taxon>Scleractinia</taxon>
        <taxon>Astrocoeniina</taxon>
        <taxon>Pocilloporidae</taxon>
        <taxon>Pocillopora</taxon>
    </lineage>
</organism>
<dbReference type="PANTHER" id="PTHR12916">
    <property type="entry name" value="CYTOCHROME C OXIDASE POLYPEPTIDE VIC-2"/>
    <property type="match status" value="1"/>
</dbReference>
<evidence type="ECO:0000256" key="2">
    <source>
        <dbReference type="ARBA" id="ARBA00022729"/>
    </source>
</evidence>
<dbReference type="InterPro" id="IPR000742">
    <property type="entry name" value="EGF"/>
</dbReference>
<dbReference type="AlphaFoldDB" id="A0A3M6U4I2"/>
<comment type="caution">
    <text evidence="7">The sequence shown here is derived from an EMBL/GenBank/DDBJ whole genome shotgun (WGS) entry which is preliminary data.</text>
</comment>
<dbReference type="GO" id="GO:0005509">
    <property type="term" value="F:calcium ion binding"/>
    <property type="evidence" value="ECO:0007669"/>
    <property type="project" value="InterPro"/>
</dbReference>
<accession>A0A3M6U4I2</accession>
<dbReference type="SMART" id="SM00179">
    <property type="entry name" value="EGF_CA"/>
    <property type="match status" value="1"/>
</dbReference>
<keyword evidence="1 5" id="KW-0245">EGF-like domain</keyword>
<dbReference type="Gene3D" id="2.10.25.10">
    <property type="entry name" value="Laminin"/>
    <property type="match status" value="2"/>
</dbReference>